<reference evidence="2 3" key="1">
    <citation type="submission" date="2020-12" db="EMBL/GenBank/DDBJ databases">
        <title>Hymenobacter sp.</title>
        <authorList>
            <person name="Kim M.K."/>
        </authorList>
    </citation>
    <scope>NUCLEOTIDE SEQUENCE [LARGE SCALE GENOMIC DNA]</scope>
    <source>
        <strain evidence="2 3">BT442</strain>
    </source>
</reference>
<dbReference type="EMBL" id="JAEDAE010000002">
    <property type="protein sequence ID" value="MBH8557943.1"/>
    <property type="molecule type" value="Genomic_DNA"/>
</dbReference>
<organism evidence="2 3">
    <name type="scientific">Hymenobacter negativus</name>
    <dbReference type="NCBI Taxonomy" id="2795026"/>
    <lineage>
        <taxon>Bacteria</taxon>
        <taxon>Pseudomonadati</taxon>
        <taxon>Bacteroidota</taxon>
        <taxon>Cytophagia</taxon>
        <taxon>Cytophagales</taxon>
        <taxon>Hymenobacteraceae</taxon>
        <taxon>Hymenobacter</taxon>
    </lineage>
</organism>
<comment type="caution">
    <text evidence="2">The sequence shown here is derived from an EMBL/GenBank/DDBJ whole genome shotgun (WGS) entry which is preliminary data.</text>
</comment>
<sequence>MALVSGVVVVLTTVAVWLFGLGQHRSLFANSLISTTILFAGFFLFTTVGLFHGVKLRDDVGRLTDRINRKHFPGSDGIVSNLNLPDFDIGDSHGILGFLAAVLVAVLGAIVAVFVIWLVGALLWTGILIFAAMLYWVFFRALRLVFKNSNRCRGRWAASIGQGLWHASLYTVWVYAIIYAAHYLG</sequence>
<feature type="transmembrane region" description="Helical" evidence="1">
    <location>
        <begin position="32"/>
        <end position="54"/>
    </location>
</feature>
<keyword evidence="1" id="KW-1133">Transmembrane helix</keyword>
<keyword evidence="1" id="KW-0472">Membrane</keyword>
<protein>
    <submittedName>
        <fullName evidence="2">Uncharacterized protein</fullName>
    </submittedName>
</protein>
<feature type="transmembrane region" description="Helical" evidence="1">
    <location>
        <begin position="163"/>
        <end position="184"/>
    </location>
</feature>
<dbReference type="Proteomes" id="UP000625631">
    <property type="component" value="Unassembled WGS sequence"/>
</dbReference>
<evidence type="ECO:0000313" key="3">
    <source>
        <dbReference type="Proteomes" id="UP000625631"/>
    </source>
</evidence>
<evidence type="ECO:0000256" key="1">
    <source>
        <dbReference type="SAM" id="Phobius"/>
    </source>
</evidence>
<keyword evidence="3" id="KW-1185">Reference proteome</keyword>
<keyword evidence="1" id="KW-0812">Transmembrane</keyword>
<feature type="transmembrane region" description="Helical" evidence="1">
    <location>
        <begin position="95"/>
        <end position="117"/>
    </location>
</feature>
<gene>
    <name evidence="2" type="ORF">I7X13_07795</name>
</gene>
<name>A0ABS0Q6E1_9BACT</name>
<proteinExistence type="predicted"/>
<accession>A0ABS0Q6E1</accession>
<feature type="transmembrane region" description="Helical" evidence="1">
    <location>
        <begin position="123"/>
        <end position="142"/>
    </location>
</feature>
<evidence type="ECO:0000313" key="2">
    <source>
        <dbReference type="EMBL" id="MBH8557943.1"/>
    </source>
</evidence>